<comment type="caution">
    <text evidence="2">The sequence shown here is derived from an EMBL/GenBank/DDBJ whole genome shotgun (WGS) entry which is preliminary data.</text>
</comment>
<evidence type="ECO:0000256" key="1">
    <source>
        <dbReference type="SAM" id="MobiDB-lite"/>
    </source>
</evidence>
<protein>
    <submittedName>
        <fullName evidence="2">Uncharacterized protein</fullName>
    </submittedName>
</protein>
<dbReference type="Proteomes" id="UP000306791">
    <property type="component" value="Unassembled WGS sequence"/>
</dbReference>
<organism evidence="2 3">
    <name type="scientific">Microbulbifer harenosus</name>
    <dbReference type="NCBI Taxonomy" id="2576840"/>
    <lineage>
        <taxon>Bacteria</taxon>
        <taxon>Pseudomonadati</taxon>
        <taxon>Pseudomonadota</taxon>
        <taxon>Gammaproteobacteria</taxon>
        <taxon>Cellvibrionales</taxon>
        <taxon>Microbulbiferaceae</taxon>
        <taxon>Microbulbifer</taxon>
    </lineage>
</organism>
<sequence>MFSNTPAKRELRIAGTHSGKPVTITPQAEPIYHELVKLARRGNHWAQITVNAINQLASGRLHQNNIFIKPSAMNRGGTEEFVMILPGCKVTAEKLERDGFRILHFEADLNYGELIEKYQKPGLYKASKQDGQWEVGPAKKGGKIESLEDRVVAICDSGRENPREAARTASSRISSAPISGGGITIDRHGFDLHYTPGERGIGGLRNYKNAIRPLKDQQLYESALLLAKTMYDARGTEGVRWISEFGGSAVLTQAMKILADQKIQLKEHYVFLVDPTTSPNTAYKAAHEAGLNVDRKFSSTDMLNYMGNRDQLELIGNRLRFEKKNYSLLKASADVIEHCKSLQGAGAFMGTLAATAGLSLSAPASAAAFLTALGAAATTAIGLGKVGNAMIRAWLPKHHDKLKSKF</sequence>
<gene>
    <name evidence="2" type="ORF">FDY93_12775</name>
</gene>
<evidence type="ECO:0000313" key="3">
    <source>
        <dbReference type="Proteomes" id="UP000306791"/>
    </source>
</evidence>
<evidence type="ECO:0000313" key="2">
    <source>
        <dbReference type="EMBL" id="TLM76595.1"/>
    </source>
</evidence>
<feature type="region of interest" description="Disordered" evidence="1">
    <location>
        <begin position="1"/>
        <end position="20"/>
    </location>
</feature>
<proteinExistence type="predicted"/>
<name>A0ABY2UGQ1_9GAMM</name>
<keyword evidence="3" id="KW-1185">Reference proteome</keyword>
<dbReference type="RefSeq" id="WP_138236146.1">
    <property type="nucleotide sequence ID" value="NZ_CP185860.1"/>
</dbReference>
<accession>A0ABY2UGQ1</accession>
<reference evidence="2 3" key="1">
    <citation type="submission" date="2019-05" db="EMBL/GenBank/DDBJ databases">
        <title>Microbulbifer harenosus sp. nov., an alginate-degrading bacterium isolated from coastal sand.</title>
        <authorList>
            <person name="Huang H."/>
            <person name="Mo K."/>
            <person name="Bao S."/>
        </authorList>
    </citation>
    <scope>NUCLEOTIDE SEQUENCE [LARGE SCALE GENOMIC DNA]</scope>
    <source>
        <strain evidence="2 3">HB161719</strain>
    </source>
</reference>
<dbReference type="EMBL" id="VANI01000013">
    <property type="protein sequence ID" value="TLM76595.1"/>
    <property type="molecule type" value="Genomic_DNA"/>
</dbReference>